<evidence type="ECO:0000313" key="2">
    <source>
        <dbReference type="EMBL" id="KAK1391978.1"/>
    </source>
</evidence>
<keyword evidence="3" id="KW-1185">Reference proteome</keyword>
<dbReference type="GO" id="GO:0003676">
    <property type="term" value="F:nucleic acid binding"/>
    <property type="evidence" value="ECO:0007669"/>
    <property type="project" value="InterPro"/>
</dbReference>
<evidence type="ECO:0000259" key="1">
    <source>
        <dbReference type="Pfam" id="PF13456"/>
    </source>
</evidence>
<dbReference type="Pfam" id="PF13456">
    <property type="entry name" value="RVT_3"/>
    <property type="match status" value="1"/>
</dbReference>
<organism evidence="2 3">
    <name type="scientific">Heracleum sosnowskyi</name>
    <dbReference type="NCBI Taxonomy" id="360622"/>
    <lineage>
        <taxon>Eukaryota</taxon>
        <taxon>Viridiplantae</taxon>
        <taxon>Streptophyta</taxon>
        <taxon>Embryophyta</taxon>
        <taxon>Tracheophyta</taxon>
        <taxon>Spermatophyta</taxon>
        <taxon>Magnoliopsida</taxon>
        <taxon>eudicotyledons</taxon>
        <taxon>Gunneridae</taxon>
        <taxon>Pentapetalae</taxon>
        <taxon>asterids</taxon>
        <taxon>campanulids</taxon>
        <taxon>Apiales</taxon>
        <taxon>Apiaceae</taxon>
        <taxon>Apioideae</taxon>
        <taxon>apioid superclade</taxon>
        <taxon>Tordylieae</taxon>
        <taxon>Tordyliinae</taxon>
        <taxon>Heracleum</taxon>
    </lineage>
</organism>
<sequence length="156" mass="16957">MKVGEQGRKFSSIPSVKESYQEGILNNKDKGILAGNFKNLSGPSKEELIGLNVEDSNKRRRGPNNNIFMEIEGVDDGALPEAGLSKTDCPVKLGDTTFTMGLVLRDHVGALVLGKTVCKAMVSSVFEAEALAVLEGLQWLLTLTYDTDRPSFTLPR</sequence>
<dbReference type="EMBL" id="JAUIZM010000003">
    <property type="protein sequence ID" value="KAK1391978.1"/>
    <property type="molecule type" value="Genomic_DNA"/>
</dbReference>
<feature type="domain" description="RNase H type-1" evidence="1">
    <location>
        <begin position="99"/>
        <end position="145"/>
    </location>
</feature>
<proteinExistence type="predicted"/>
<comment type="caution">
    <text evidence="2">The sequence shown here is derived from an EMBL/GenBank/DDBJ whole genome shotgun (WGS) entry which is preliminary data.</text>
</comment>
<reference evidence="2" key="2">
    <citation type="submission" date="2023-05" db="EMBL/GenBank/DDBJ databases">
        <authorList>
            <person name="Schelkunov M.I."/>
        </authorList>
    </citation>
    <scope>NUCLEOTIDE SEQUENCE</scope>
    <source>
        <strain evidence="2">Hsosn_3</strain>
        <tissue evidence="2">Leaf</tissue>
    </source>
</reference>
<gene>
    <name evidence="2" type="ORF">POM88_011034</name>
</gene>
<dbReference type="AlphaFoldDB" id="A0AAD8IVY7"/>
<protein>
    <recommendedName>
        <fullName evidence="1">RNase H type-1 domain-containing protein</fullName>
    </recommendedName>
</protein>
<evidence type="ECO:0000313" key="3">
    <source>
        <dbReference type="Proteomes" id="UP001237642"/>
    </source>
</evidence>
<dbReference type="Proteomes" id="UP001237642">
    <property type="component" value="Unassembled WGS sequence"/>
</dbReference>
<reference evidence="2" key="1">
    <citation type="submission" date="2023-02" db="EMBL/GenBank/DDBJ databases">
        <title>Genome of toxic invasive species Heracleum sosnowskyi carries increased number of genes despite the absence of recent whole-genome duplications.</title>
        <authorList>
            <person name="Schelkunov M."/>
            <person name="Shtratnikova V."/>
            <person name="Makarenko M."/>
            <person name="Klepikova A."/>
            <person name="Omelchenko D."/>
            <person name="Novikova G."/>
            <person name="Obukhova E."/>
            <person name="Bogdanov V."/>
            <person name="Penin A."/>
            <person name="Logacheva M."/>
        </authorList>
    </citation>
    <scope>NUCLEOTIDE SEQUENCE</scope>
    <source>
        <strain evidence="2">Hsosn_3</strain>
        <tissue evidence="2">Leaf</tissue>
    </source>
</reference>
<dbReference type="GO" id="GO:0004523">
    <property type="term" value="F:RNA-DNA hybrid ribonuclease activity"/>
    <property type="evidence" value="ECO:0007669"/>
    <property type="project" value="InterPro"/>
</dbReference>
<name>A0AAD8IVY7_9APIA</name>
<accession>A0AAD8IVY7</accession>
<dbReference type="InterPro" id="IPR002156">
    <property type="entry name" value="RNaseH_domain"/>
</dbReference>